<dbReference type="PANTHER" id="PTHR43630">
    <property type="entry name" value="POLY-BETA-1,6-N-ACETYL-D-GLUCOSAMINE SYNTHASE"/>
    <property type="match status" value="1"/>
</dbReference>
<dbReference type="EMBL" id="WTYA01000004">
    <property type="protein sequence ID" value="MXP28602.1"/>
    <property type="molecule type" value="Genomic_DNA"/>
</dbReference>
<gene>
    <name evidence="7" type="ORF">GRI58_07175</name>
</gene>
<keyword evidence="4" id="KW-0812">Transmembrane</keyword>
<sequence>MAETMDEASIGVVVIGRNEGERLRKCLTSLQNVPVRVYVDSGSTDDSCGLACELGFDVVNLDLSKGFSAARARNAGIDHLLGRDPALEYIQAVDGDCEVRDGWIDTARADLAADLQRAVVFGRRRERYPNRNAYHLACDDEWDVPAGEVNSCGGDALFRVTALRDVVGYNDELIAGEEPDMCLRMRQKGWKIWSNGKEMTWHDVAIDRIGQWWKRSKRTGYGVARLVDLHGEAADPSWRRLLHSAGFWTLANLTALIGFVVLLISRNLTLSVIAVLPVALVIVQILRLTRSKAHRLGVSGSFKWACLMMIAKAAQLRGWLDYRADKRAHKPATLIEYKEEPTGSR</sequence>
<evidence type="ECO:0000259" key="5">
    <source>
        <dbReference type="Pfam" id="PF00535"/>
    </source>
</evidence>
<evidence type="ECO:0000256" key="1">
    <source>
        <dbReference type="ARBA" id="ARBA00006739"/>
    </source>
</evidence>
<dbReference type="AlphaFoldDB" id="A0A845ADQ4"/>
<dbReference type="PANTHER" id="PTHR43630:SF1">
    <property type="entry name" value="POLY-BETA-1,6-N-ACETYL-D-GLUCOSAMINE SYNTHASE"/>
    <property type="match status" value="1"/>
</dbReference>
<proteinExistence type="inferred from homology"/>
<organism evidence="7 8">
    <name type="scientific">Qipengyuania algicida</name>
    <dbReference type="NCBI Taxonomy" id="1836209"/>
    <lineage>
        <taxon>Bacteria</taxon>
        <taxon>Pseudomonadati</taxon>
        <taxon>Pseudomonadota</taxon>
        <taxon>Alphaproteobacteria</taxon>
        <taxon>Sphingomonadales</taxon>
        <taxon>Erythrobacteraceae</taxon>
        <taxon>Qipengyuania</taxon>
    </lineage>
</organism>
<evidence type="ECO:0000259" key="6">
    <source>
        <dbReference type="Pfam" id="PF13632"/>
    </source>
</evidence>
<keyword evidence="8" id="KW-1185">Reference proteome</keyword>
<keyword evidence="4" id="KW-0472">Membrane</keyword>
<feature type="transmembrane region" description="Helical" evidence="4">
    <location>
        <begin position="270"/>
        <end position="289"/>
    </location>
</feature>
<evidence type="ECO:0000313" key="8">
    <source>
        <dbReference type="Proteomes" id="UP000439780"/>
    </source>
</evidence>
<dbReference type="Gene3D" id="3.90.550.10">
    <property type="entry name" value="Spore Coat Polysaccharide Biosynthesis Protein SpsA, Chain A"/>
    <property type="match status" value="1"/>
</dbReference>
<comment type="similarity">
    <text evidence="1">Belongs to the glycosyltransferase 2 family.</text>
</comment>
<feature type="domain" description="Glycosyltransferase 2-like" evidence="6">
    <location>
        <begin position="151"/>
        <end position="283"/>
    </location>
</feature>
<dbReference type="GO" id="GO:0016757">
    <property type="term" value="F:glycosyltransferase activity"/>
    <property type="evidence" value="ECO:0007669"/>
    <property type="project" value="UniProtKB-KW"/>
</dbReference>
<keyword evidence="2" id="KW-0328">Glycosyltransferase</keyword>
<dbReference type="RefSeq" id="WP_160752892.1">
    <property type="nucleotide sequence ID" value="NZ_WTYA01000004.1"/>
</dbReference>
<dbReference type="Pfam" id="PF00535">
    <property type="entry name" value="Glycos_transf_2"/>
    <property type="match status" value="1"/>
</dbReference>
<accession>A0A845ADQ4</accession>
<dbReference type="SUPFAM" id="SSF53448">
    <property type="entry name" value="Nucleotide-diphospho-sugar transferases"/>
    <property type="match status" value="1"/>
</dbReference>
<evidence type="ECO:0000256" key="2">
    <source>
        <dbReference type="ARBA" id="ARBA00022676"/>
    </source>
</evidence>
<reference evidence="7 8" key="1">
    <citation type="submission" date="2019-12" db="EMBL/GenBank/DDBJ databases">
        <title>Genomic-based taxomic classification of the family Erythrobacteraceae.</title>
        <authorList>
            <person name="Xu L."/>
        </authorList>
    </citation>
    <scope>NUCLEOTIDE SEQUENCE [LARGE SCALE GENOMIC DNA]</scope>
    <source>
        <strain evidence="7 8">KEMB 9005-328</strain>
    </source>
</reference>
<evidence type="ECO:0000313" key="7">
    <source>
        <dbReference type="EMBL" id="MXP28602.1"/>
    </source>
</evidence>
<evidence type="ECO:0000256" key="4">
    <source>
        <dbReference type="SAM" id="Phobius"/>
    </source>
</evidence>
<protein>
    <submittedName>
        <fullName evidence="7">Glycosyltransferase</fullName>
    </submittedName>
</protein>
<comment type="caution">
    <text evidence="7">The sequence shown here is derived from an EMBL/GenBank/DDBJ whole genome shotgun (WGS) entry which is preliminary data.</text>
</comment>
<dbReference type="InterPro" id="IPR029044">
    <property type="entry name" value="Nucleotide-diphossugar_trans"/>
</dbReference>
<feature type="transmembrane region" description="Helical" evidence="4">
    <location>
        <begin position="245"/>
        <end position="264"/>
    </location>
</feature>
<keyword evidence="3 7" id="KW-0808">Transferase</keyword>
<dbReference type="InterPro" id="IPR001173">
    <property type="entry name" value="Glyco_trans_2-like"/>
</dbReference>
<keyword evidence="4" id="KW-1133">Transmembrane helix</keyword>
<dbReference type="OrthoDB" id="8416156at2"/>
<name>A0A845ADQ4_9SPHN</name>
<dbReference type="Proteomes" id="UP000439780">
    <property type="component" value="Unassembled WGS sequence"/>
</dbReference>
<dbReference type="Pfam" id="PF13632">
    <property type="entry name" value="Glyco_trans_2_3"/>
    <property type="match status" value="1"/>
</dbReference>
<evidence type="ECO:0000256" key="3">
    <source>
        <dbReference type="ARBA" id="ARBA00022679"/>
    </source>
</evidence>
<feature type="domain" description="Glycosyltransferase 2-like" evidence="5">
    <location>
        <begin position="12"/>
        <end position="136"/>
    </location>
</feature>